<dbReference type="PANTHER" id="PTHR11042">
    <property type="entry name" value="EUKARYOTIC TRANSLATION INITIATION FACTOR 2-ALPHA KINASE EIF2-ALPHA KINASE -RELATED"/>
    <property type="match status" value="1"/>
</dbReference>
<dbReference type="PROSITE" id="PS50011">
    <property type="entry name" value="PROTEIN_KINASE_DOM"/>
    <property type="match status" value="1"/>
</dbReference>
<protein>
    <submittedName>
        <fullName evidence="6">Mitogen-activated protein kinase kinase kinase 15</fullName>
    </submittedName>
</protein>
<keyword evidence="3 6" id="KW-0418">Kinase</keyword>
<name>A0A226DYN3_FOLCA</name>
<organism evidence="6 7">
    <name type="scientific">Folsomia candida</name>
    <name type="common">Springtail</name>
    <dbReference type="NCBI Taxonomy" id="158441"/>
    <lineage>
        <taxon>Eukaryota</taxon>
        <taxon>Metazoa</taxon>
        <taxon>Ecdysozoa</taxon>
        <taxon>Arthropoda</taxon>
        <taxon>Hexapoda</taxon>
        <taxon>Collembola</taxon>
        <taxon>Entomobryomorpha</taxon>
        <taxon>Isotomoidea</taxon>
        <taxon>Isotomidae</taxon>
        <taxon>Proisotominae</taxon>
        <taxon>Folsomia</taxon>
    </lineage>
</organism>
<evidence type="ECO:0000313" key="6">
    <source>
        <dbReference type="EMBL" id="OXA49837.1"/>
    </source>
</evidence>
<keyword evidence="4" id="KW-0067">ATP-binding</keyword>
<keyword evidence="7" id="KW-1185">Reference proteome</keyword>
<dbReference type="Pfam" id="PF00069">
    <property type="entry name" value="Pkinase"/>
    <property type="match status" value="1"/>
</dbReference>
<keyword evidence="2" id="KW-0547">Nucleotide-binding</keyword>
<dbReference type="GO" id="GO:0005737">
    <property type="term" value="C:cytoplasm"/>
    <property type="evidence" value="ECO:0007669"/>
    <property type="project" value="TreeGrafter"/>
</dbReference>
<dbReference type="InterPro" id="IPR000719">
    <property type="entry name" value="Prot_kinase_dom"/>
</dbReference>
<dbReference type="Gene3D" id="1.10.510.10">
    <property type="entry name" value="Transferase(Phosphotransferase) domain 1"/>
    <property type="match status" value="1"/>
</dbReference>
<feature type="domain" description="Protein kinase" evidence="5">
    <location>
        <begin position="1"/>
        <end position="139"/>
    </location>
</feature>
<reference evidence="6 7" key="1">
    <citation type="submission" date="2015-12" db="EMBL/GenBank/DDBJ databases">
        <title>The genome of Folsomia candida.</title>
        <authorList>
            <person name="Faddeeva A."/>
            <person name="Derks M.F."/>
            <person name="Anvar Y."/>
            <person name="Smit S."/>
            <person name="Van Straalen N."/>
            <person name="Roelofs D."/>
        </authorList>
    </citation>
    <scope>NUCLEOTIDE SEQUENCE [LARGE SCALE GENOMIC DNA]</scope>
    <source>
        <strain evidence="6 7">VU population</strain>
        <tissue evidence="6">Whole body</tissue>
    </source>
</reference>
<dbReference type="InterPro" id="IPR050339">
    <property type="entry name" value="CC_SR_Kinase"/>
</dbReference>
<evidence type="ECO:0000256" key="3">
    <source>
        <dbReference type="ARBA" id="ARBA00022777"/>
    </source>
</evidence>
<accession>A0A226DYN3</accession>
<sequence>MRVMFSKTGFVLPVKIGDFGLSRHLHSEKSRTNPLTSRTGSLDYMAPECLDNNYGFPADLYSLGLIIWEVAQLIESNKRSRMFNNLVNDKEDSLIVLNPQIGGLRQLIITLTKKQAAERFQDLEQVQKVLAQKELCDLK</sequence>
<dbReference type="SUPFAM" id="SSF56112">
    <property type="entry name" value="Protein kinase-like (PK-like)"/>
    <property type="match status" value="1"/>
</dbReference>
<dbReference type="STRING" id="158441.A0A226DYN3"/>
<evidence type="ECO:0000256" key="4">
    <source>
        <dbReference type="ARBA" id="ARBA00022840"/>
    </source>
</evidence>
<dbReference type="InterPro" id="IPR011009">
    <property type="entry name" value="Kinase-like_dom_sf"/>
</dbReference>
<dbReference type="AlphaFoldDB" id="A0A226DYN3"/>
<gene>
    <name evidence="6" type="ORF">Fcan01_15444</name>
</gene>
<proteinExistence type="predicted"/>
<dbReference type="EMBL" id="LNIX01000010">
    <property type="protein sequence ID" value="OXA49837.1"/>
    <property type="molecule type" value="Genomic_DNA"/>
</dbReference>
<dbReference type="Proteomes" id="UP000198287">
    <property type="component" value="Unassembled WGS sequence"/>
</dbReference>
<dbReference type="GO" id="GO:0004672">
    <property type="term" value="F:protein kinase activity"/>
    <property type="evidence" value="ECO:0007669"/>
    <property type="project" value="InterPro"/>
</dbReference>
<dbReference type="GO" id="GO:0005524">
    <property type="term" value="F:ATP binding"/>
    <property type="evidence" value="ECO:0007669"/>
    <property type="project" value="UniProtKB-KW"/>
</dbReference>
<comment type="caution">
    <text evidence="6">The sequence shown here is derived from an EMBL/GenBank/DDBJ whole genome shotgun (WGS) entry which is preliminary data.</text>
</comment>
<evidence type="ECO:0000256" key="1">
    <source>
        <dbReference type="ARBA" id="ARBA00022679"/>
    </source>
</evidence>
<evidence type="ECO:0000313" key="7">
    <source>
        <dbReference type="Proteomes" id="UP000198287"/>
    </source>
</evidence>
<dbReference type="GO" id="GO:0005634">
    <property type="term" value="C:nucleus"/>
    <property type="evidence" value="ECO:0007669"/>
    <property type="project" value="TreeGrafter"/>
</dbReference>
<keyword evidence="1" id="KW-0808">Transferase</keyword>
<evidence type="ECO:0000256" key="2">
    <source>
        <dbReference type="ARBA" id="ARBA00022741"/>
    </source>
</evidence>
<evidence type="ECO:0000259" key="5">
    <source>
        <dbReference type="PROSITE" id="PS50011"/>
    </source>
</evidence>
<dbReference type="PANTHER" id="PTHR11042:SF190">
    <property type="entry name" value="MITOSIS INHIBITOR PROTEIN KINASE MIK1"/>
    <property type="match status" value="1"/>
</dbReference>
<dbReference type="GO" id="GO:0110031">
    <property type="term" value="P:negative regulation of G2/MI transition of meiotic cell cycle"/>
    <property type="evidence" value="ECO:0007669"/>
    <property type="project" value="TreeGrafter"/>
</dbReference>